<evidence type="ECO:0000256" key="1">
    <source>
        <dbReference type="SAM" id="Phobius"/>
    </source>
</evidence>
<dbReference type="AlphaFoldDB" id="A0AAV1WJ43"/>
<dbReference type="SUPFAM" id="SSF57095">
    <property type="entry name" value="Scorpion toxin-like"/>
    <property type="match status" value="1"/>
</dbReference>
<keyword evidence="1" id="KW-0812">Transmembrane</keyword>
<keyword evidence="1" id="KW-0472">Membrane</keyword>
<feature type="domain" description="Late nodulin" evidence="2">
    <location>
        <begin position="1"/>
        <end position="57"/>
    </location>
</feature>
<keyword evidence="1" id="KW-1133">Transmembrane helix</keyword>
<proteinExistence type="predicted"/>
<dbReference type="InterPro" id="IPR036574">
    <property type="entry name" value="Scorpion_toxin-like_sf"/>
</dbReference>
<name>A0AAV1WJ43_LUPLU</name>
<protein>
    <recommendedName>
        <fullName evidence="2">Late nodulin domain-containing protein</fullName>
    </recommendedName>
</protein>
<organism evidence="3 4">
    <name type="scientific">Lupinus luteus</name>
    <name type="common">European yellow lupine</name>
    <dbReference type="NCBI Taxonomy" id="3873"/>
    <lineage>
        <taxon>Eukaryota</taxon>
        <taxon>Viridiplantae</taxon>
        <taxon>Streptophyta</taxon>
        <taxon>Embryophyta</taxon>
        <taxon>Tracheophyta</taxon>
        <taxon>Spermatophyta</taxon>
        <taxon>Magnoliopsida</taxon>
        <taxon>eudicotyledons</taxon>
        <taxon>Gunneridae</taxon>
        <taxon>Pentapetalae</taxon>
        <taxon>rosids</taxon>
        <taxon>fabids</taxon>
        <taxon>Fabales</taxon>
        <taxon>Fabaceae</taxon>
        <taxon>Papilionoideae</taxon>
        <taxon>50 kb inversion clade</taxon>
        <taxon>genistoids sensu lato</taxon>
        <taxon>core genistoids</taxon>
        <taxon>Genisteae</taxon>
        <taxon>Lupinus</taxon>
    </lineage>
</organism>
<evidence type="ECO:0000313" key="3">
    <source>
        <dbReference type="EMBL" id="CAL0308861.1"/>
    </source>
</evidence>
<dbReference type="Pfam" id="PF07127">
    <property type="entry name" value="Nodulin_late"/>
    <property type="match status" value="1"/>
</dbReference>
<keyword evidence="4" id="KW-1185">Reference proteome</keyword>
<dbReference type="EMBL" id="CAXHTB010000006">
    <property type="protein sequence ID" value="CAL0308861.1"/>
    <property type="molecule type" value="Genomic_DNA"/>
</dbReference>
<dbReference type="GO" id="GO:0046872">
    <property type="term" value="F:metal ion binding"/>
    <property type="evidence" value="ECO:0007669"/>
    <property type="project" value="InterPro"/>
</dbReference>
<reference evidence="3 4" key="1">
    <citation type="submission" date="2024-03" db="EMBL/GenBank/DDBJ databases">
        <authorList>
            <person name="Martinez-Hernandez J."/>
        </authorList>
    </citation>
    <scope>NUCLEOTIDE SEQUENCE [LARGE SCALE GENOMIC DNA]</scope>
</reference>
<accession>A0AAV1WJ43</accession>
<sequence length="60" mass="7386">MAKTLNYIYDLILIFFLFFLSTIEIEAFYPCNKKEDCWVVCRNIYRLSNYQCKNGHCWCW</sequence>
<feature type="transmembrane region" description="Helical" evidence="1">
    <location>
        <begin position="7"/>
        <end position="29"/>
    </location>
</feature>
<comment type="caution">
    <text evidence="3">The sequence shown here is derived from an EMBL/GenBank/DDBJ whole genome shotgun (WGS) entry which is preliminary data.</text>
</comment>
<dbReference type="Proteomes" id="UP001497480">
    <property type="component" value="Unassembled WGS sequence"/>
</dbReference>
<gene>
    <name evidence="3" type="ORF">LLUT_LOCUS9921</name>
</gene>
<dbReference type="InterPro" id="IPR009810">
    <property type="entry name" value="Nodulin_late_dom"/>
</dbReference>
<evidence type="ECO:0000313" key="4">
    <source>
        <dbReference type="Proteomes" id="UP001497480"/>
    </source>
</evidence>
<evidence type="ECO:0000259" key="2">
    <source>
        <dbReference type="Pfam" id="PF07127"/>
    </source>
</evidence>